<accession>A0A9X9S341</accession>
<feature type="transmembrane region" description="Helical" evidence="2">
    <location>
        <begin position="208"/>
        <end position="228"/>
    </location>
</feature>
<keyword evidence="2" id="KW-1133">Transmembrane helix</keyword>
<dbReference type="Proteomes" id="UP001163096">
    <property type="component" value="Chromosome"/>
</dbReference>
<reference evidence="3" key="1">
    <citation type="submission" date="2022-11" db="EMBL/GenBank/DDBJ databases">
        <title>Complete genome sequence of Methanogenium organophilum DSM 3596.</title>
        <authorList>
            <person name="Chen S.-C."/>
            <person name="Lai S.-J."/>
            <person name="You Y.-T."/>
        </authorList>
    </citation>
    <scope>NUCLEOTIDE SEQUENCE</scope>
    <source>
        <strain evidence="3">DSM 3596</strain>
    </source>
</reference>
<keyword evidence="2" id="KW-0472">Membrane</keyword>
<evidence type="ECO:0000256" key="1">
    <source>
        <dbReference type="SAM" id="MobiDB-lite"/>
    </source>
</evidence>
<dbReference type="KEGG" id="mou:OU421_09475"/>
<feature type="region of interest" description="Disordered" evidence="1">
    <location>
        <begin position="163"/>
        <end position="183"/>
    </location>
</feature>
<dbReference type="AlphaFoldDB" id="A0A9X9S341"/>
<evidence type="ECO:0000256" key="2">
    <source>
        <dbReference type="SAM" id="Phobius"/>
    </source>
</evidence>
<gene>
    <name evidence="3" type="ORF">OU421_09475</name>
</gene>
<dbReference type="EMBL" id="CP113361">
    <property type="protein sequence ID" value="WAI00651.1"/>
    <property type="molecule type" value="Genomic_DNA"/>
</dbReference>
<keyword evidence="4" id="KW-1185">Reference proteome</keyword>
<keyword evidence="2" id="KW-0812">Transmembrane</keyword>
<dbReference type="GeneID" id="76835331"/>
<organism evidence="3 4">
    <name type="scientific">Methanogenium organophilum</name>
    <dbReference type="NCBI Taxonomy" id="2199"/>
    <lineage>
        <taxon>Archaea</taxon>
        <taxon>Methanobacteriati</taxon>
        <taxon>Methanobacteriota</taxon>
        <taxon>Stenosarchaea group</taxon>
        <taxon>Methanomicrobia</taxon>
        <taxon>Methanomicrobiales</taxon>
        <taxon>Methanomicrobiaceae</taxon>
        <taxon>Methanogenium</taxon>
    </lineage>
</organism>
<evidence type="ECO:0000313" key="4">
    <source>
        <dbReference type="Proteomes" id="UP001163096"/>
    </source>
</evidence>
<feature type="compositionally biased region" description="Polar residues" evidence="1">
    <location>
        <begin position="165"/>
        <end position="174"/>
    </location>
</feature>
<evidence type="ECO:0008006" key="5">
    <source>
        <dbReference type="Google" id="ProtNLM"/>
    </source>
</evidence>
<sequence>MNKINLMSIILISIGIICWCVIPVSALSSAVIGETVHLSGKGGGYDDMYLFLTGPNLEPGGVRLDSVTSPVVSGTAASFTHAPVRSGVWEYVWDTGRTGGTLDPGTYLVWAVPEPLDRYDLQGTSYATINIRLTNPGLTAEISGDFGNGSPEETVKVTAEETGEEITSVSSTEPSGDEEISGTMDREANGVEDISEDALPQPTTAGSFPYPFVCAAGIGIFFLQIMGIRIKL</sequence>
<dbReference type="RefSeq" id="WP_268185856.1">
    <property type="nucleotide sequence ID" value="NZ_CP113361.1"/>
</dbReference>
<protein>
    <recommendedName>
        <fullName evidence="5">DUF3821 domain-containing protein</fullName>
    </recommendedName>
</protein>
<name>A0A9X9S341_METOG</name>
<evidence type="ECO:0000313" key="3">
    <source>
        <dbReference type="EMBL" id="WAI00651.1"/>
    </source>
</evidence>
<proteinExistence type="predicted"/>